<sequence>MKFRMRSRPETADHRVTHLIASMCLRYPDDDLFSRADMLHAALSEQPRGPAAAELHAFLSQLSGRLQQQYVDVFDLSQRQTLYLSYWSDGDTRRRGETLASFKRLYRDSGFVVDLHGELPDHLPIVLEFAARVDPVRGVELLTEHRGALELIRFALLDKASPYAHVLAAVCATLPGQSPPDRASAQAMRPRSPETESVGLEPFDPRLLPLHTGTEAGVGR</sequence>
<dbReference type="GO" id="GO:0016530">
    <property type="term" value="F:metallochaperone activity"/>
    <property type="evidence" value="ECO:0007669"/>
    <property type="project" value="TreeGrafter"/>
</dbReference>
<evidence type="ECO:0000256" key="1">
    <source>
        <dbReference type="ARBA" id="ARBA00023063"/>
    </source>
</evidence>
<dbReference type="SUPFAM" id="SSF89155">
    <property type="entry name" value="TorD-like"/>
    <property type="match status" value="1"/>
</dbReference>
<dbReference type="EMBL" id="BAOP01000002">
    <property type="protein sequence ID" value="GAC78135.1"/>
    <property type="molecule type" value="Genomic_DNA"/>
</dbReference>
<name>M3UFZ0_GORML</name>
<keyword evidence="1" id="KW-0534">Nitrate assimilation</keyword>
<dbReference type="GO" id="GO:0051082">
    <property type="term" value="F:unfolded protein binding"/>
    <property type="evidence" value="ECO:0007669"/>
    <property type="project" value="InterPro"/>
</dbReference>
<dbReference type="InterPro" id="IPR036411">
    <property type="entry name" value="TorD-like_sf"/>
</dbReference>
<dbReference type="STRING" id="410332.SAMN04488550_3528"/>
<gene>
    <name evidence="3" type="primary">narJ</name>
    <name evidence="3" type="ORF">GM1_002_01130</name>
</gene>
<dbReference type="GO" id="GO:0042128">
    <property type="term" value="P:nitrate assimilation"/>
    <property type="evidence" value="ECO:0007669"/>
    <property type="project" value="UniProtKB-KW"/>
</dbReference>
<feature type="region of interest" description="Disordered" evidence="2">
    <location>
        <begin position="178"/>
        <end position="220"/>
    </location>
</feature>
<dbReference type="Proteomes" id="UP000035009">
    <property type="component" value="Unassembled WGS sequence"/>
</dbReference>
<dbReference type="eggNOG" id="COG2180">
    <property type="taxonomic scope" value="Bacteria"/>
</dbReference>
<dbReference type="NCBIfam" id="TIGR00684">
    <property type="entry name" value="narJ"/>
    <property type="match status" value="1"/>
</dbReference>
<comment type="caution">
    <text evidence="3">The sequence shown here is derived from an EMBL/GenBank/DDBJ whole genome shotgun (WGS) entry which is preliminary data.</text>
</comment>
<dbReference type="PANTHER" id="PTHR43680:SF2">
    <property type="entry name" value="NITRATE REDUCTASE MOLYBDENUM COFACTOR ASSEMBLY CHAPERONE NARJ"/>
    <property type="match status" value="1"/>
</dbReference>
<evidence type="ECO:0000313" key="3">
    <source>
        <dbReference type="EMBL" id="GAC78135.1"/>
    </source>
</evidence>
<dbReference type="Gene3D" id="1.10.3480.10">
    <property type="entry name" value="TorD-like"/>
    <property type="match status" value="1"/>
</dbReference>
<dbReference type="OrthoDB" id="4307003at2"/>
<protein>
    <submittedName>
        <fullName evidence="3">Nitrate reductase delta subunit</fullName>
    </submittedName>
</protein>
<keyword evidence="4" id="KW-1185">Reference proteome</keyword>
<accession>M3UFZ0</accession>
<dbReference type="PANTHER" id="PTHR43680">
    <property type="entry name" value="NITRATE REDUCTASE MOLYBDENUM COFACTOR ASSEMBLY CHAPERONE"/>
    <property type="match status" value="1"/>
</dbReference>
<dbReference type="GO" id="GO:0051131">
    <property type="term" value="P:chaperone-mediated protein complex assembly"/>
    <property type="evidence" value="ECO:0007669"/>
    <property type="project" value="InterPro"/>
</dbReference>
<dbReference type="InterPro" id="IPR003765">
    <property type="entry name" value="NO3_reductase_chaperone_NarJ"/>
</dbReference>
<proteinExistence type="predicted"/>
<evidence type="ECO:0000313" key="4">
    <source>
        <dbReference type="Proteomes" id="UP000035009"/>
    </source>
</evidence>
<reference evidence="3 4" key="1">
    <citation type="submission" date="2013-02" db="EMBL/GenBank/DDBJ databases">
        <title>Whole genome shotgun sequence of Gordonia malaquae NBRC 108250.</title>
        <authorList>
            <person name="Yoshida I."/>
            <person name="Hosoyama A."/>
            <person name="Tsuchikane K."/>
            <person name="Ando Y."/>
            <person name="Baba S."/>
            <person name="Ohji S."/>
            <person name="Hamada M."/>
            <person name="Tamura T."/>
            <person name="Yamazoe A."/>
            <person name="Yamazaki S."/>
            <person name="Fujita N."/>
        </authorList>
    </citation>
    <scope>NUCLEOTIDE SEQUENCE [LARGE SCALE GENOMIC DNA]</scope>
    <source>
        <strain evidence="3 4">NBRC 108250</strain>
    </source>
</reference>
<dbReference type="Pfam" id="PF02613">
    <property type="entry name" value="Nitrate_red_del"/>
    <property type="match status" value="1"/>
</dbReference>
<dbReference type="RefSeq" id="WP_008375959.1">
    <property type="nucleotide sequence ID" value="NZ_BAOP01000002.1"/>
</dbReference>
<dbReference type="AlphaFoldDB" id="M3UFZ0"/>
<evidence type="ECO:0000256" key="2">
    <source>
        <dbReference type="SAM" id="MobiDB-lite"/>
    </source>
</evidence>
<dbReference type="InterPro" id="IPR020945">
    <property type="entry name" value="DMSO/NO3_reduct_chaperone"/>
</dbReference>
<organism evidence="3 4">
    <name type="scientific">Gordonia malaquae NBRC 108250</name>
    <dbReference type="NCBI Taxonomy" id="1223542"/>
    <lineage>
        <taxon>Bacteria</taxon>
        <taxon>Bacillati</taxon>
        <taxon>Actinomycetota</taxon>
        <taxon>Actinomycetes</taxon>
        <taxon>Mycobacteriales</taxon>
        <taxon>Gordoniaceae</taxon>
        <taxon>Gordonia</taxon>
    </lineage>
</organism>